<dbReference type="Proteomes" id="UP000075531">
    <property type="component" value="Unassembled WGS sequence"/>
</dbReference>
<dbReference type="PATRIC" id="fig|1121338.3.peg.452"/>
<organism evidence="1 2">
    <name type="scientific">Clostridium tepidiprofundi DSM 19306</name>
    <dbReference type="NCBI Taxonomy" id="1121338"/>
    <lineage>
        <taxon>Bacteria</taxon>
        <taxon>Bacillati</taxon>
        <taxon>Bacillota</taxon>
        <taxon>Clostridia</taxon>
        <taxon>Eubacteriales</taxon>
        <taxon>Clostridiaceae</taxon>
        <taxon>Clostridium</taxon>
    </lineage>
</organism>
<evidence type="ECO:0000313" key="1">
    <source>
        <dbReference type="EMBL" id="KYH35508.1"/>
    </source>
</evidence>
<dbReference type="EMBL" id="LTBA01000002">
    <property type="protein sequence ID" value="KYH35508.1"/>
    <property type="molecule type" value="Genomic_DNA"/>
</dbReference>
<protein>
    <submittedName>
        <fullName evidence="1">Uncharacterized protein</fullName>
    </submittedName>
</protein>
<accession>A0A151B6F4</accession>
<comment type="caution">
    <text evidence="1">The sequence shown here is derived from an EMBL/GenBank/DDBJ whole genome shotgun (WGS) entry which is preliminary data.</text>
</comment>
<gene>
    <name evidence="1" type="ORF">CLTEP_04470</name>
</gene>
<keyword evidence="2" id="KW-1185">Reference proteome</keyword>
<proteinExistence type="predicted"/>
<dbReference type="AlphaFoldDB" id="A0A151B6F4"/>
<sequence>MIVLWLIYIVGIFLIKRFISHEKPCEIARFAYTCKILRIVQLYKRKYEFYKLISICDLITCGCAC</sequence>
<name>A0A151B6F4_9CLOT</name>
<reference evidence="1 2" key="1">
    <citation type="submission" date="2016-02" db="EMBL/GenBank/DDBJ databases">
        <title>Genome sequence of Clostridium tepidiprofundi DSM 19306.</title>
        <authorList>
            <person name="Poehlein A."/>
            <person name="Daniel R."/>
        </authorList>
    </citation>
    <scope>NUCLEOTIDE SEQUENCE [LARGE SCALE GENOMIC DNA]</scope>
    <source>
        <strain evidence="1 2">DSM 19306</strain>
    </source>
</reference>
<evidence type="ECO:0000313" key="2">
    <source>
        <dbReference type="Proteomes" id="UP000075531"/>
    </source>
</evidence>